<dbReference type="InterPro" id="IPR006311">
    <property type="entry name" value="TAT_signal"/>
</dbReference>
<protein>
    <submittedName>
        <fullName evidence="6">Tripartite ATP-independent transporter DctP family solute receptor</fullName>
    </submittedName>
</protein>
<keyword evidence="3" id="KW-0813">Transport</keyword>
<feature type="signal peptide" evidence="5">
    <location>
        <begin position="1"/>
        <end position="21"/>
    </location>
</feature>
<dbReference type="Gene3D" id="3.40.190.170">
    <property type="entry name" value="Bacterial extracellular solute-binding protein, family 7"/>
    <property type="match status" value="1"/>
</dbReference>
<dbReference type="InterPro" id="IPR018389">
    <property type="entry name" value="DctP_fam"/>
</dbReference>
<organism evidence="6 7">
    <name type="scientific">Nocardioides panaciterrulae</name>
    <dbReference type="NCBI Taxonomy" id="661492"/>
    <lineage>
        <taxon>Bacteria</taxon>
        <taxon>Bacillati</taxon>
        <taxon>Actinomycetota</taxon>
        <taxon>Actinomycetes</taxon>
        <taxon>Propionibacteriales</taxon>
        <taxon>Nocardioidaceae</taxon>
        <taxon>Nocardioides</taxon>
    </lineage>
</organism>
<dbReference type="CDD" id="cd13603">
    <property type="entry name" value="PBP2_TRAP_Siap_TeaA_like"/>
    <property type="match status" value="1"/>
</dbReference>
<reference evidence="6 7" key="1">
    <citation type="submission" date="2020-07" db="EMBL/GenBank/DDBJ databases">
        <title>Sequencing the genomes of 1000 actinobacteria strains.</title>
        <authorList>
            <person name="Klenk H.-P."/>
        </authorList>
    </citation>
    <scope>NUCLEOTIDE SEQUENCE [LARGE SCALE GENOMIC DNA]</scope>
    <source>
        <strain evidence="6 7">DSM 21350</strain>
    </source>
</reference>
<evidence type="ECO:0000256" key="3">
    <source>
        <dbReference type="ARBA" id="ARBA00022448"/>
    </source>
</evidence>
<name>A0A7Y9E8Z9_9ACTN</name>
<sequence length="346" mass="36793">MVDRSTSRRSFLKFGSGAALAVAGAPLLAACGAGASSSGAGGVTLKMSSSMSGQPGNAHSAWFGRFQQALKKNVGDAVTVDYFPDSQLGDEAKMVQQLRMGAADMMISGSSIWSQVAPDFGVLDMGYLFDSWDQVGSALDSGAGTTLATTLQDKAGVKTLGWAFNFGARNMLTKPQVTSPADLQQLKIRTLQAPEVIQTVNLMGAVATPLATTEVYTSLQTGLIDGLGHDAPTILQNKWDELAKHLALTEHIFNPLIVVVGQSSYNKIPSQHRQGFMDAARQATEYQRGQAVAAEEQAMSQLKSKGVTVTTVDKSAFQQRVKPLWQKFVSEHPSAQPVLDAITKLA</sequence>
<evidence type="ECO:0000256" key="4">
    <source>
        <dbReference type="ARBA" id="ARBA00022729"/>
    </source>
</evidence>
<keyword evidence="6" id="KW-0675">Receptor</keyword>
<dbReference type="PANTHER" id="PTHR33376:SF4">
    <property type="entry name" value="SIALIC ACID-BINDING PERIPLASMIC PROTEIN SIAP"/>
    <property type="match status" value="1"/>
</dbReference>
<comment type="caution">
    <text evidence="6">The sequence shown here is derived from an EMBL/GenBank/DDBJ whole genome shotgun (WGS) entry which is preliminary data.</text>
</comment>
<dbReference type="PROSITE" id="PS51318">
    <property type="entry name" value="TAT"/>
    <property type="match status" value="1"/>
</dbReference>
<gene>
    <name evidence="6" type="ORF">BJZ21_003527</name>
</gene>
<keyword evidence="4 5" id="KW-0732">Signal</keyword>
<evidence type="ECO:0000256" key="1">
    <source>
        <dbReference type="ARBA" id="ARBA00004196"/>
    </source>
</evidence>
<evidence type="ECO:0000256" key="5">
    <source>
        <dbReference type="SAM" id="SignalP"/>
    </source>
</evidence>
<proteinExistence type="inferred from homology"/>
<dbReference type="Proteomes" id="UP000535511">
    <property type="component" value="Unassembled WGS sequence"/>
</dbReference>
<dbReference type="GO" id="GO:0030288">
    <property type="term" value="C:outer membrane-bounded periplasmic space"/>
    <property type="evidence" value="ECO:0007669"/>
    <property type="project" value="InterPro"/>
</dbReference>
<comment type="similarity">
    <text evidence="2">Belongs to the bacterial solute-binding protein 7 family.</text>
</comment>
<dbReference type="PIRSF" id="PIRSF006470">
    <property type="entry name" value="DctB"/>
    <property type="match status" value="1"/>
</dbReference>
<evidence type="ECO:0000256" key="2">
    <source>
        <dbReference type="ARBA" id="ARBA00009023"/>
    </source>
</evidence>
<keyword evidence="7" id="KW-1185">Reference proteome</keyword>
<evidence type="ECO:0000313" key="6">
    <source>
        <dbReference type="EMBL" id="NYD43444.1"/>
    </source>
</evidence>
<dbReference type="NCBIfam" id="NF037995">
    <property type="entry name" value="TRAP_S1"/>
    <property type="match status" value="1"/>
</dbReference>
<feature type="chain" id="PRO_5038460539" evidence="5">
    <location>
        <begin position="22"/>
        <end position="346"/>
    </location>
</feature>
<dbReference type="AlphaFoldDB" id="A0A7Y9E8Z9"/>
<dbReference type="EMBL" id="JACCBG010000001">
    <property type="protein sequence ID" value="NYD43444.1"/>
    <property type="molecule type" value="Genomic_DNA"/>
</dbReference>
<accession>A0A7Y9E8Z9</accession>
<dbReference type="InterPro" id="IPR038404">
    <property type="entry name" value="TRAP_DctP_sf"/>
</dbReference>
<evidence type="ECO:0000313" key="7">
    <source>
        <dbReference type="Proteomes" id="UP000535511"/>
    </source>
</evidence>
<dbReference type="RefSeq" id="WP_179664980.1">
    <property type="nucleotide sequence ID" value="NZ_JACCBG010000001.1"/>
</dbReference>
<dbReference type="Pfam" id="PF03480">
    <property type="entry name" value="DctP"/>
    <property type="match status" value="1"/>
</dbReference>
<dbReference type="InterPro" id="IPR004682">
    <property type="entry name" value="TRAP_DctP"/>
</dbReference>
<dbReference type="PANTHER" id="PTHR33376">
    <property type="match status" value="1"/>
</dbReference>
<dbReference type="PROSITE" id="PS51257">
    <property type="entry name" value="PROKAR_LIPOPROTEIN"/>
    <property type="match status" value="1"/>
</dbReference>
<comment type="subcellular location">
    <subcellularLocation>
        <location evidence="1">Cell envelope</location>
    </subcellularLocation>
</comment>
<dbReference type="GO" id="GO:0055085">
    <property type="term" value="P:transmembrane transport"/>
    <property type="evidence" value="ECO:0007669"/>
    <property type="project" value="InterPro"/>
</dbReference>